<dbReference type="AlphaFoldDB" id="A0A1C3N9S9"/>
<sequence length="177" mass="18444">MVRRSRSRLIVPFLGAVLVTALAGCSLVRAESADDPAPAQNGAAAGLPAPEVPTTVSEGQVALLQKLGADGPLRTLRVEPDGTWKCIDCAGDGVTSAGALNPEQTSRLQQMLADPRLAKETDEARKYRATCIDALTSSLLTAAGLTTWQDCPGEERPPTAGEILLLLTQATPAELEG</sequence>
<dbReference type="PROSITE" id="PS51257">
    <property type="entry name" value="PROKAR_LIPOPROTEIN"/>
    <property type="match status" value="1"/>
</dbReference>
<keyword evidence="3" id="KW-1185">Reference proteome</keyword>
<evidence type="ECO:0000313" key="2">
    <source>
        <dbReference type="EMBL" id="SBV29328.1"/>
    </source>
</evidence>
<evidence type="ECO:0000313" key="3">
    <source>
        <dbReference type="Proteomes" id="UP000199393"/>
    </source>
</evidence>
<feature type="region of interest" description="Disordered" evidence="1">
    <location>
        <begin position="33"/>
        <end position="52"/>
    </location>
</feature>
<organism evidence="2 3">
    <name type="scientific">Micromonospora krabiensis</name>
    <dbReference type="NCBI Taxonomy" id="307121"/>
    <lineage>
        <taxon>Bacteria</taxon>
        <taxon>Bacillati</taxon>
        <taxon>Actinomycetota</taxon>
        <taxon>Actinomycetes</taxon>
        <taxon>Micromonosporales</taxon>
        <taxon>Micromonosporaceae</taxon>
        <taxon>Micromonospora</taxon>
    </lineage>
</organism>
<protein>
    <submittedName>
        <fullName evidence="2">Uncharacterized protein</fullName>
    </submittedName>
</protein>
<dbReference type="OrthoDB" id="3386369at2"/>
<dbReference type="PATRIC" id="fig|307121.4.peg.4999"/>
<proteinExistence type="predicted"/>
<dbReference type="EMBL" id="LT598496">
    <property type="protein sequence ID" value="SBV29328.1"/>
    <property type="molecule type" value="Genomic_DNA"/>
</dbReference>
<accession>A0A1C3N9S9</accession>
<gene>
    <name evidence="2" type="ORF">GA0070620_4900</name>
</gene>
<name>A0A1C3N9S9_9ACTN</name>
<reference evidence="3" key="1">
    <citation type="submission" date="2016-06" db="EMBL/GenBank/DDBJ databases">
        <authorList>
            <person name="Varghese N."/>
        </authorList>
    </citation>
    <scope>NUCLEOTIDE SEQUENCE [LARGE SCALE GENOMIC DNA]</scope>
    <source>
        <strain evidence="3">DSM 45344</strain>
    </source>
</reference>
<dbReference type="Proteomes" id="UP000199393">
    <property type="component" value="Chromosome I"/>
</dbReference>
<evidence type="ECO:0000256" key="1">
    <source>
        <dbReference type="SAM" id="MobiDB-lite"/>
    </source>
</evidence>